<reference evidence="2 3" key="2">
    <citation type="journal article" date="2016" name="Int. J. Syst. Evol. Microbiol.">
        <title>Flavisolibacter tropicus sp. nov., isolated from tropical soil.</title>
        <authorList>
            <person name="Lee J.J."/>
            <person name="Kang M.S."/>
            <person name="Kim G.S."/>
            <person name="Lee C.S."/>
            <person name="Lim S."/>
            <person name="Lee J."/>
            <person name="Roh S.H."/>
            <person name="Kang H."/>
            <person name="Ha J.M."/>
            <person name="Bae S."/>
            <person name="Jung H.Y."/>
            <person name="Kim M.K."/>
        </authorList>
    </citation>
    <scope>NUCLEOTIDE SEQUENCE [LARGE SCALE GENOMIC DNA]</scope>
    <source>
        <strain evidence="2 3">LCS9</strain>
    </source>
</reference>
<dbReference type="PATRIC" id="fig|1492898.3.peg.1435"/>
<dbReference type="SUPFAM" id="SSF51011">
    <property type="entry name" value="Glycosyl hydrolase domain"/>
    <property type="match status" value="1"/>
</dbReference>
<dbReference type="STRING" id="1492898.SY85_06640"/>
<dbReference type="EMBL" id="CP011390">
    <property type="protein sequence ID" value="ANE53353.1"/>
    <property type="molecule type" value="Genomic_DNA"/>
</dbReference>
<dbReference type="AlphaFoldDB" id="A0A172U2U7"/>
<gene>
    <name evidence="2" type="ORF">SY85_06640</name>
</gene>
<dbReference type="SMART" id="SM00642">
    <property type="entry name" value="Aamy"/>
    <property type="match status" value="1"/>
</dbReference>
<dbReference type="SUPFAM" id="SSF51445">
    <property type="entry name" value="(Trans)glycosidases"/>
    <property type="match status" value="1"/>
</dbReference>
<accession>A0A172U2U7</accession>
<evidence type="ECO:0000259" key="1">
    <source>
        <dbReference type="SMART" id="SM00642"/>
    </source>
</evidence>
<evidence type="ECO:0000313" key="2">
    <source>
        <dbReference type="EMBL" id="ANE53353.1"/>
    </source>
</evidence>
<evidence type="ECO:0000313" key="3">
    <source>
        <dbReference type="Proteomes" id="UP000077177"/>
    </source>
</evidence>
<dbReference type="Pfam" id="PF16657">
    <property type="entry name" value="Malt_amylase_C"/>
    <property type="match status" value="1"/>
</dbReference>
<dbReference type="Proteomes" id="UP000077177">
    <property type="component" value="Chromosome"/>
</dbReference>
<organism evidence="2 3">
    <name type="scientific">Flavisolibacter tropicus</name>
    <dbReference type="NCBI Taxonomy" id="1492898"/>
    <lineage>
        <taxon>Bacteria</taxon>
        <taxon>Pseudomonadati</taxon>
        <taxon>Bacteroidota</taxon>
        <taxon>Chitinophagia</taxon>
        <taxon>Chitinophagales</taxon>
        <taxon>Chitinophagaceae</taxon>
        <taxon>Flavisolibacter</taxon>
    </lineage>
</organism>
<dbReference type="Pfam" id="PF00128">
    <property type="entry name" value="Alpha-amylase"/>
    <property type="match status" value="1"/>
</dbReference>
<reference evidence="3" key="1">
    <citation type="submission" date="2015-01" db="EMBL/GenBank/DDBJ databases">
        <title>Flavisolibacter sp./LCS9/ whole genome sequencing.</title>
        <authorList>
            <person name="Kim M.K."/>
            <person name="Srinivasan S."/>
            <person name="Lee J.-J."/>
        </authorList>
    </citation>
    <scope>NUCLEOTIDE SEQUENCE [LARGE SCALE GENOMIC DNA]</scope>
    <source>
        <strain evidence="3">LCS9</strain>
    </source>
</reference>
<keyword evidence="3" id="KW-1185">Reference proteome</keyword>
<dbReference type="InterPro" id="IPR032091">
    <property type="entry name" value="Malt_amylase-like_C"/>
</dbReference>
<sequence>MITSWLAACNSNSVTNNNQERKMEYTANKDWIKTTNIYEVNVRQYTKEGTFNAFKNELPRLKEMGVETLWFMPITPISQKNKKGTLGSPYACSDYTAINPEFGTFNDFKNLVKEAHAQGFKVIIDWVANHTGWDHRWTKEHPDWFLKDSATNDFKIASGMDDIIELDYKNPQMRQAMIDAMKFWVQEAGIDGFRCDLAFWVELDFWLEAKKELDKVRPLFWLAETDPLDNPEYMQVFDAAYTWTWMHKSKDFYQQHLPLESIDSVLNRYNQAPGMKAWFTANHDENSWNGTEYEKYGDAAKALAVFSSTWQGVPLVYSGQELPNHKRLEFFEKDTIAWNGKNELAPFYKTLFGLRKNHPALNAEVSVNYVQTSEPHNVLAYSRTKGEKQVVVVLNLSRNGNLNVNLTDSHVGGTYRNAFTNSVVDLTSNKQLLLQPWEYVVLEK</sequence>
<protein>
    <submittedName>
        <fullName evidence="2">1,4-alpha-glucan branching protein</fullName>
    </submittedName>
</protein>
<dbReference type="KEGG" id="fla:SY85_06640"/>
<dbReference type="GO" id="GO:0005975">
    <property type="term" value="P:carbohydrate metabolic process"/>
    <property type="evidence" value="ECO:0007669"/>
    <property type="project" value="InterPro"/>
</dbReference>
<dbReference type="InterPro" id="IPR006047">
    <property type="entry name" value="GH13_cat_dom"/>
</dbReference>
<feature type="domain" description="Glycosyl hydrolase family 13 catalytic" evidence="1">
    <location>
        <begin position="39"/>
        <end position="355"/>
    </location>
</feature>
<dbReference type="InterPro" id="IPR017853">
    <property type="entry name" value="GH"/>
</dbReference>
<dbReference type="InterPro" id="IPR013780">
    <property type="entry name" value="Glyco_hydro_b"/>
</dbReference>
<proteinExistence type="predicted"/>
<dbReference type="PANTHER" id="PTHR47786:SF2">
    <property type="entry name" value="GLYCOSYL HYDROLASE FAMILY 13 CATALYTIC DOMAIN-CONTAINING PROTEIN"/>
    <property type="match status" value="1"/>
</dbReference>
<dbReference type="Gene3D" id="2.60.40.1180">
    <property type="entry name" value="Golgi alpha-mannosidase II"/>
    <property type="match status" value="1"/>
</dbReference>
<dbReference type="PANTHER" id="PTHR47786">
    <property type="entry name" value="ALPHA-1,4-GLUCAN:MALTOSE-1-PHOSPHATE MALTOSYLTRANSFERASE"/>
    <property type="match status" value="1"/>
</dbReference>
<dbReference type="Gene3D" id="3.20.20.80">
    <property type="entry name" value="Glycosidases"/>
    <property type="match status" value="1"/>
</dbReference>
<dbReference type="CDD" id="cd11313">
    <property type="entry name" value="AmyAc_arch_bac_AmyA"/>
    <property type="match status" value="1"/>
</dbReference>
<name>A0A172U2U7_9BACT</name>